<keyword evidence="4 9" id="KW-0132">Cell division</keyword>
<evidence type="ECO:0000256" key="2">
    <source>
        <dbReference type="ARBA" id="ARBA00006379"/>
    </source>
</evidence>
<evidence type="ECO:0000256" key="4">
    <source>
        <dbReference type="ARBA" id="ARBA00022618"/>
    </source>
</evidence>
<comment type="subunit">
    <text evidence="9">Component of the NDC80 complex.</text>
</comment>
<dbReference type="Gene3D" id="3.30.457.50">
    <property type="entry name" value="Chromosome segregation protein Spc25"/>
    <property type="match status" value="1"/>
</dbReference>
<keyword evidence="9" id="KW-0539">Nucleus</keyword>
<feature type="coiled-coil region" evidence="10">
    <location>
        <begin position="94"/>
        <end position="121"/>
    </location>
</feature>
<feature type="region of interest" description="Disordered" evidence="11">
    <location>
        <begin position="244"/>
        <end position="288"/>
    </location>
</feature>
<dbReference type="PANTHER" id="PTHR14281">
    <property type="entry name" value="KINETOCHORE PROTEIN SPC25-RELATED"/>
    <property type="match status" value="1"/>
</dbReference>
<gene>
    <name evidence="13" type="ORF">Tsubulata_002929</name>
</gene>
<dbReference type="FunFam" id="3.30.457.50:FF:000001">
    <property type="entry name" value="Probable kinetochore protein spc25"/>
    <property type="match status" value="1"/>
</dbReference>
<dbReference type="AlphaFoldDB" id="A0A9Q0JEW4"/>
<name>A0A9Q0JEW4_9ROSI</name>
<evidence type="ECO:0000256" key="11">
    <source>
        <dbReference type="SAM" id="MobiDB-lite"/>
    </source>
</evidence>
<accession>A0A9Q0JEW4</accession>
<dbReference type="OrthoDB" id="6353017at2759"/>
<organism evidence="13 14">
    <name type="scientific">Turnera subulata</name>
    <dbReference type="NCBI Taxonomy" id="218843"/>
    <lineage>
        <taxon>Eukaryota</taxon>
        <taxon>Viridiplantae</taxon>
        <taxon>Streptophyta</taxon>
        <taxon>Embryophyta</taxon>
        <taxon>Tracheophyta</taxon>
        <taxon>Spermatophyta</taxon>
        <taxon>Magnoliopsida</taxon>
        <taxon>eudicotyledons</taxon>
        <taxon>Gunneridae</taxon>
        <taxon>Pentapetalae</taxon>
        <taxon>rosids</taxon>
        <taxon>fabids</taxon>
        <taxon>Malpighiales</taxon>
        <taxon>Passifloraceae</taxon>
        <taxon>Turnera</taxon>
    </lineage>
</organism>
<dbReference type="Proteomes" id="UP001141552">
    <property type="component" value="Unassembled WGS sequence"/>
</dbReference>
<dbReference type="PANTHER" id="PTHR14281:SF0">
    <property type="entry name" value="KINETOCHORE PROTEIN SPC25"/>
    <property type="match status" value="1"/>
</dbReference>
<evidence type="ECO:0000256" key="3">
    <source>
        <dbReference type="ARBA" id="ARBA00022454"/>
    </source>
</evidence>
<keyword evidence="8 9" id="KW-0137">Centromere</keyword>
<reference evidence="13" key="2">
    <citation type="journal article" date="2023" name="Plants (Basel)">
        <title>Annotation of the Turnera subulata (Passifloraceae) Draft Genome Reveals the S-Locus Evolved after the Divergence of Turneroideae from Passifloroideae in a Stepwise Manner.</title>
        <authorList>
            <person name="Henning P.M."/>
            <person name="Roalson E.H."/>
            <person name="Mir W."/>
            <person name="McCubbin A.G."/>
            <person name="Shore J.S."/>
        </authorList>
    </citation>
    <scope>NUCLEOTIDE SEQUENCE</scope>
    <source>
        <strain evidence="13">F60SS</strain>
    </source>
</reference>
<dbReference type="InterPro" id="IPR013255">
    <property type="entry name" value="Spc25_C"/>
</dbReference>
<evidence type="ECO:0000256" key="10">
    <source>
        <dbReference type="SAM" id="Coils"/>
    </source>
</evidence>
<reference evidence="13" key="1">
    <citation type="submission" date="2022-02" db="EMBL/GenBank/DDBJ databases">
        <authorList>
            <person name="Henning P.M."/>
            <person name="McCubbin A.G."/>
            <person name="Shore J.S."/>
        </authorList>
    </citation>
    <scope>NUCLEOTIDE SEQUENCE</scope>
    <source>
        <strain evidence="13">F60SS</strain>
        <tissue evidence="13">Leaves</tissue>
    </source>
</reference>
<comment type="similarity">
    <text evidence="2 9">Belongs to the SPC25 family.</text>
</comment>
<feature type="domain" description="Chromosome segregation protein Spc25 C-terminal" evidence="12">
    <location>
        <begin position="161"/>
        <end position="228"/>
    </location>
</feature>
<dbReference type="InterPro" id="IPR045143">
    <property type="entry name" value="Spc25"/>
</dbReference>
<keyword evidence="9" id="KW-0995">Kinetochore</keyword>
<dbReference type="GO" id="GO:0005634">
    <property type="term" value="C:nucleus"/>
    <property type="evidence" value="ECO:0007669"/>
    <property type="project" value="UniProtKB-SubCell"/>
</dbReference>
<dbReference type="CDD" id="cd23784">
    <property type="entry name" value="RWD_Spc25"/>
    <property type="match status" value="1"/>
</dbReference>
<evidence type="ECO:0000256" key="5">
    <source>
        <dbReference type="ARBA" id="ARBA00022776"/>
    </source>
</evidence>
<keyword evidence="3 9" id="KW-0158">Chromosome</keyword>
<keyword evidence="7 9" id="KW-0131">Cell cycle</keyword>
<protein>
    <recommendedName>
        <fullName evidence="9">Kinetochore protein SPC25</fullName>
    </recommendedName>
</protein>
<evidence type="ECO:0000259" key="12">
    <source>
        <dbReference type="Pfam" id="PF08234"/>
    </source>
</evidence>
<dbReference type="EMBL" id="JAKUCV010003092">
    <property type="protein sequence ID" value="KAJ4840181.1"/>
    <property type="molecule type" value="Genomic_DNA"/>
</dbReference>
<comment type="caution">
    <text evidence="13">The sequence shown here is derived from an EMBL/GenBank/DDBJ whole genome shotgun (WGS) entry which is preliminary data.</text>
</comment>
<dbReference type="GO" id="GO:0007059">
    <property type="term" value="P:chromosome segregation"/>
    <property type="evidence" value="ECO:0007669"/>
    <property type="project" value="InterPro"/>
</dbReference>
<evidence type="ECO:0000256" key="6">
    <source>
        <dbReference type="ARBA" id="ARBA00023054"/>
    </source>
</evidence>
<keyword evidence="6 10" id="KW-0175">Coiled coil</keyword>
<evidence type="ECO:0000256" key="8">
    <source>
        <dbReference type="ARBA" id="ARBA00023328"/>
    </source>
</evidence>
<dbReference type="Pfam" id="PF08234">
    <property type="entry name" value="Spindle_Spc25"/>
    <property type="match status" value="1"/>
</dbReference>
<evidence type="ECO:0000256" key="1">
    <source>
        <dbReference type="ARBA" id="ARBA00004584"/>
    </source>
</evidence>
<evidence type="ECO:0000313" key="13">
    <source>
        <dbReference type="EMBL" id="KAJ4840181.1"/>
    </source>
</evidence>
<evidence type="ECO:0000313" key="14">
    <source>
        <dbReference type="Proteomes" id="UP001141552"/>
    </source>
</evidence>
<proteinExistence type="inferred from homology"/>
<dbReference type="GO" id="GO:0051301">
    <property type="term" value="P:cell division"/>
    <property type="evidence" value="ECO:0007669"/>
    <property type="project" value="UniProtKB-UniRule"/>
</dbReference>
<dbReference type="GO" id="GO:0031262">
    <property type="term" value="C:Ndc80 complex"/>
    <property type="evidence" value="ECO:0007669"/>
    <property type="project" value="InterPro"/>
</dbReference>
<comment type="function">
    <text evidence="9">Acts as a component of the essential kinetochore-associated NDC80 complex, which is required for chromosome segregation and spindle checkpoint activity.</text>
</comment>
<evidence type="ECO:0000256" key="7">
    <source>
        <dbReference type="ARBA" id="ARBA00023306"/>
    </source>
</evidence>
<sequence>MQSNSFESAREKMESLQLSCEREIETELQRMDSFAASFYQSMDSIKERAEETSRNHVDLAKMKSRLAEAEHEFVKVLGVKTRKEAKQMATRDSISSISAKIEEHKRTLQVLKSRRDEYAAVMSQQSTGSTEGRENQEISEGEIQDAMSWYNNFLSFRVEGGRGVKFTFNNINAKDPLEEYSFTIRHENDTYTLLACHPHIDDTKELVHELNRTNGLFKFVRTMRKKFQEAVSLGTLPQSSTLHQESSMITISAPPLSVSTDGSESPVEMNEHPHRKVHRNSGNVQQGRGFRKATFSPASVRRSPRFLVISF</sequence>
<comment type="subcellular location">
    <subcellularLocation>
        <location evidence="1">Chromosome</location>
        <location evidence="1">Centromere</location>
    </subcellularLocation>
    <subcellularLocation>
        <location evidence="9">Nucleus</location>
    </subcellularLocation>
    <subcellularLocation>
        <location evidence="9">Chromosome</location>
        <location evidence="9">Centromere</location>
        <location evidence="9">Kinetochore</location>
    </subcellularLocation>
</comment>
<keyword evidence="14" id="KW-1185">Reference proteome</keyword>
<keyword evidence="5 9" id="KW-0498">Mitosis</keyword>
<evidence type="ECO:0000256" key="9">
    <source>
        <dbReference type="RuleBase" id="RU367150"/>
    </source>
</evidence>